<dbReference type="Pfam" id="PF05711">
    <property type="entry name" value="TylF"/>
    <property type="match status" value="1"/>
</dbReference>
<evidence type="ECO:0000256" key="1">
    <source>
        <dbReference type="SAM" id="MobiDB-lite"/>
    </source>
</evidence>
<name>A0A7J6NCM5_PEROL</name>
<feature type="region of interest" description="Disordered" evidence="1">
    <location>
        <begin position="24"/>
        <end position="82"/>
    </location>
</feature>
<accession>A0A7J6NCM5</accession>
<organism evidence="2 3">
    <name type="scientific">Perkinsus olseni</name>
    <name type="common">Perkinsus atlanticus</name>
    <dbReference type="NCBI Taxonomy" id="32597"/>
    <lineage>
        <taxon>Eukaryota</taxon>
        <taxon>Sar</taxon>
        <taxon>Alveolata</taxon>
        <taxon>Perkinsozoa</taxon>
        <taxon>Perkinsea</taxon>
        <taxon>Perkinsida</taxon>
        <taxon>Perkinsidae</taxon>
        <taxon>Perkinsus</taxon>
    </lineage>
</organism>
<feature type="compositionally biased region" description="Acidic residues" evidence="1">
    <location>
        <begin position="61"/>
        <end position="81"/>
    </location>
</feature>
<dbReference type="PANTHER" id="PTHR40036:SF1">
    <property type="entry name" value="MACROCIN O-METHYLTRANSFERASE"/>
    <property type="match status" value="1"/>
</dbReference>
<comment type="caution">
    <text evidence="2">The sequence shown here is derived from an EMBL/GenBank/DDBJ whole genome shotgun (WGS) entry which is preliminary data.</text>
</comment>
<dbReference type="InterPro" id="IPR029063">
    <property type="entry name" value="SAM-dependent_MTases_sf"/>
</dbReference>
<sequence length="423" mass="47288">MHIQCVVDRHADAWFKALTKLLSGNGSSHTLKEEEDNPNQTTTSSSPHADTTSDADTGEILTEESYEVVDESNADDDDSEDYTISNTNIEYTMMSSNTMHDGDDDEDESSDDDDGTSSEGEEGHYDDDDDDDDDDDSLSIQTEISLLKSIVMQRDDIIQNMQSEGTRSRCVLLEEQNNLLLRLLQEREDTLEDVFNLCELLLTLHDDPAAGSGGDDDDTQKRGLQSSPPLPPLIPLYQLNGRKMYGFDSFKGLPSDWVPQQGAMPETAKGSFAQTKLPEMPDNVELVVGMFDDTLPDFAQQHINDTIALLHNDSVMYESTVSIFKNLGHMIVPGTIIVMDELFDYPQYADHELKGFFEFLVARSKVIGEDCKFEWIGTGDVLLEDCFTDPKYEYGIYVDPTGAKLVSQDINLLMRCGIRMSKV</sequence>
<feature type="compositionally biased region" description="Acidic residues" evidence="1">
    <location>
        <begin position="102"/>
        <end position="137"/>
    </location>
</feature>
<feature type="region of interest" description="Disordered" evidence="1">
    <location>
        <begin position="95"/>
        <end position="137"/>
    </location>
</feature>
<evidence type="ECO:0000313" key="3">
    <source>
        <dbReference type="Proteomes" id="UP000541610"/>
    </source>
</evidence>
<protein>
    <submittedName>
        <fullName evidence="2">Uncharacterized protein</fullName>
    </submittedName>
</protein>
<feature type="compositionally biased region" description="Polar residues" evidence="1">
    <location>
        <begin position="38"/>
        <end position="55"/>
    </location>
</feature>
<dbReference type="Gene3D" id="3.40.50.150">
    <property type="entry name" value="Vaccinia Virus protein VP39"/>
    <property type="match status" value="1"/>
</dbReference>
<dbReference type="OrthoDB" id="10265168at2759"/>
<dbReference type="AlphaFoldDB" id="A0A7J6NCM5"/>
<dbReference type="Proteomes" id="UP000541610">
    <property type="component" value="Unassembled WGS sequence"/>
</dbReference>
<dbReference type="EMBL" id="JABANP010000498">
    <property type="protein sequence ID" value="KAF4681648.1"/>
    <property type="molecule type" value="Genomic_DNA"/>
</dbReference>
<gene>
    <name evidence="2" type="ORF">FOZ60_011733</name>
</gene>
<evidence type="ECO:0000313" key="2">
    <source>
        <dbReference type="EMBL" id="KAF4681648.1"/>
    </source>
</evidence>
<reference evidence="2 3" key="1">
    <citation type="submission" date="2020-04" db="EMBL/GenBank/DDBJ databases">
        <title>Perkinsus olseni comparative genomics.</title>
        <authorList>
            <person name="Bogema D.R."/>
        </authorList>
    </citation>
    <scope>NUCLEOTIDE SEQUENCE [LARGE SCALE GENOMIC DNA]</scope>
    <source>
        <strain evidence="2">00978-12</strain>
    </source>
</reference>
<proteinExistence type="predicted"/>
<dbReference type="PANTHER" id="PTHR40036">
    <property type="entry name" value="MACROCIN O-METHYLTRANSFERASE"/>
    <property type="match status" value="1"/>
</dbReference>
<dbReference type="InterPro" id="IPR008884">
    <property type="entry name" value="TylF_MeTrfase"/>
</dbReference>
<feature type="region of interest" description="Disordered" evidence="1">
    <location>
        <begin position="208"/>
        <end position="231"/>
    </location>
</feature>